<dbReference type="EMBL" id="NPIB01000014">
    <property type="protein sequence ID" value="PLC57590.1"/>
    <property type="molecule type" value="Genomic_DNA"/>
</dbReference>
<dbReference type="GeneID" id="69963160"/>
<dbReference type="Proteomes" id="UP000234420">
    <property type="component" value="Unassembled WGS sequence"/>
</dbReference>
<reference evidence="2 3" key="1">
    <citation type="journal article" date="2018" name="Syst. Appl. Microbiol.">
        <title>Photobacterium carnosum sp. nov., isolated from spoiled modified atmosphere packaged poultry meat.</title>
        <authorList>
            <person name="Hilgarth M."/>
            <person name="Fuertes S."/>
            <person name="Ehrmann M."/>
            <person name="Vogel R.F."/>
        </authorList>
    </citation>
    <scope>NUCLEOTIDE SEQUENCE [LARGE SCALE GENOMIC DNA]</scope>
    <source>
        <strain evidence="2 3">TMW 2.2021</strain>
    </source>
</reference>
<keyword evidence="3" id="KW-1185">Reference proteome</keyword>
<dbReference type="AlphaFoldDB" id="A0A2N4URF1"/>
<evidence type="ECO:0000313" key="2">
    <source>
        <dbReference type="EMBL" id="PLC57590.1"/>
    </source>
</evidence>
<evidence type="ECO:0000313" key="3">
    <source>
        <dbReference type="Proteomes" id="UP000234420"/>
    </source>
</evidence>
<dbReference type="OrthoDB" id="5889462at2"/>
<dbReference type="Gene3D" id="1.20.1280.100">
    <property type="entry name" value="Pas factor, saposin domain"/>
    <property type="match status" value="1"/>
</dbReference>
<protein>
    <submittedName>
        <fullName evidence="2">Secretion protein</fullName>
    </submittedName>
</protein>
<comment type="caution">
    <text evidence="2">The sequence shown here is derived from an EMBL/GenBank/DDBJ whole genome shotgun (WGS) entry which is preliminary data.</text>
</comment>
<sequence length="79" mass="8634">MNNVASLIYDTLIDLSKNAPEQHSEICQNLYNQLDLPLDKQLSLYSNALGPASSGILENNADFNNTLNIAIRGLGLSEK</sequence>
<evidence type="ECO:0000259" key="1">
    <source>
        <dbReference type="Pfam" id="PF09016"/>
    </source>
</evidence>
<name>A0A2N4URF1_9GAMM</name>
<organism evidence="2 3">
    <name type="scientific">Photobacterium carnosum</name>
    <dbReference type="NCBI Taxonomy" id="2023717"/>
    <lineage>
        <taxon>Bacteria</taxon>
        <taxon>Pseudomonadati</taxon>
        <taxon>Pseudomonadota</taxon>
        <taxon>Gammaproteobacteria</taxon>
        <taxon>Vibrionales</taxon>
        <taxon>Vibrionaceae</taxon>
        <taxon>Photobacterium</taxon>
    </lineage>
</organism>
<gene>
    <name evidence="2" type="ORF">CIK00_12195</name>
</gene>
<dbReference type="Pfam" id="PF09016">
    <property type="entry name" value="Pas_Saposin"/>
    <property type="match status" value="1"/>
</dbReference>
<accession>A0A2N4URF1</accession>
<dbReference type="InterPro" id="IPR015106">
    <property type="entry name" value="Pas_Saposin"/>
</dbReference>
<dbReference type="RefSeq" id="WP_101769133.1">
    <property type="nucleotide sequence ID" value="NZ_BPPU01000002.1"/>
</dbReference>
<proteinExistence type="predicted"/>
<feature type="domain" description="Pas factor saposin" evidence="1">
    <location>
        <begin position="5"/>
        <end position="65"/>
    </location>
</feature>